<feature type="region of interest" description="Disordered" evidence="1">
    <location>
        <begin position="165"/>
        <end position="236"/>
    </location>
</feature>
<dbReference type="PROSITE" id="PS50141">
    <property type="entry name" value="A_DEAMIN_EDITASE"/>
    <property type="match status" value="1"/>
</dbReference>
<comment type="caution">
    <text evidence="3">The sequence shown here is derived from an EMBL/GenBank/DDBJ whole genome shotgun (WGS) entry which is preliminary data.</text>
</comment>
<proteinExistence type="predicted"/>
<dbReference type="SMART" id="SM00552">
    <property type="entry name" value="ADEAMc"/>
    <property type="match status" value="1"/>
</dbReference>
<feature type="compositionally biased region" description="Polar residues" evidence="1">
    <location>
        <begin position="304"/>
        <end position="328"/>
    </location>
</feature>
<dbReference type="GO" id="GO:0003723">
    <property type="term" value="F:RNA binding"/>
    <property type="evidence" value="ECO:0007669"/>
    <property type="project" value="InterPro"/>
</dbReference>
<sequence>MAPASADNIAQAVLTKFDALPPKRKPTVRGNGIVEWVPLSGIVAECTSYRYPFIVLYAVQYQCLKCLPQTRIATLQGRILHDSHAEILALRGFNHYLLTCCHSLLDPPASPSPYASDPEEPPNIITYHHGTDGLPPFKIKEGICLHLYTSEAPCGDSSMELVMAAQEDSTPWPSSPPPGLPPQETPAPPPAPSSGAPNSLEPTPRNLPGRANFSSLSVLRRKPSRADAPPTLSKSCSDKLSLKQCTSLLSSLTSLFIRPTNVYLASIIIPQVQLDVCAPGFARAFGGAEGEGRMAPLGGRRLPSSETKNGTGDSTSVRGASDDNYGSNSDKELYSFHPMHPRGISLSFQYRRPASLPSSSPSPPPCTPAKHSPSNLSTLWNPAGLNEGLINGVLQGRKPTDPKGMSALCRQRMWELAREVASLIALRSHAHGSIGDALKVSTYEEVKQSSLLSARRVVVAKVREKALKGWVRNLGDEKFGLDGDTVEAGARKDAGRRLQQTS</sequence>
<evidence type="ECO:0000313" key="4">
    <source>
        <dbReference type="Proteomes" id="UP001201980"/>
    </source>
</evidence>
<dbReference type="Proteomes" id="UP001201980">
    <property type="component" value="Unassembled WGS sequence"/>
</dbReference>
<feature type="domain" description="A to I editase" evidence="2">
    <location>
        <begin position="65"/>
        <end position="472"/>
    </location>
</feature>
<reference evidence="3" key="1">
    <citation type="submission" date="2022-07" db="EMBL/GenBank/DDBJ databases">
        <title>Draft genome sequence of Zalerion maritima ATCC 34329, a (micro)plastics degrading marine fungus.</title>
        <authorList>
            <person name="Paco A."/>
            <person name="Goncalves M.F.M."/>
            <person name="Rocha-Santos T.A.P."/>
            <person name="Alves A."/>
        </authorList>
    </citation>
    <scope>NUCLEOTIDE SEQUENCE</scope>
    <source>
        <strain evidence="3">ATCC 34329</strain>
    </source>
</reference>
<dbReference type="Pfam" id="PF02137">
    <property type="entry name" value="A_deamin"/>
    <property type="match status" value="1"/>
</dbReference>
<evidence type="ECO:0000259" key="2">
    <source>
        <dbReference type="PROSITE" id="PS50141"/>
    </source>
</evidence>
<gene>
    <name evidence="3" type="ORF">MKZ38_000139</name>
</gene>
<accession>A0AAD5WSR3</accession>
<evidence type="ECO:0000256" key="1">
    <source>
        <dbReference type="SAM" id="MobiDB-lite"/>
    </source>
</evidence>
<dbReference type="InterPro" id="IPR002466">
    <property type="entry name" value="A_deamin"/>
</dbReference>
<dbReference type="PANTHER" id="PTHR47803:SF1">
    <property type="entry name" value="TRNA-SPECIFIC ADENOSINE DEAMINASE 1"/>
    <property type="match status" value="1"/>
</dbReference>
<feature type="region of interest" description="Disordered" evidence="1">
    <location>
        <begin position="288"/>
        <end position="332"/>
    </location>
</feature>
<name>A0AAD5WSR3_9PEZI</name>
<protein>
    <recommendedName>
        <fullName evidence="2">A to I editase domain-containing protein</fullName>
    </recommendedName>
</protein>
<feature type="region of interest" description="Disordered" evidence="1">
    <location>
        <begin position="352"/>
        <end position="380"/>
    </location>
</feature>
<feature type="compositionally biased region" description="Pro residues" evidence="1">
    <location>
        <begin position="173"/>
        <end position="192"/>
    </location>
</feature>
<dbReference type="GO" id="GO:0002100">
    <property type="term" value="P:tRNA wobble adenosine to inosine editing"/>
    <property type="evidence" value="ECO:0007669"/>
    <property type="project" value="InterPro"/>
</dbReference>
<dbReference type="EMBL" id="JAKWBI020000102">
    <property type="protein sequence ID" value="KAJ2902785.1"/>
    <property type="molecule type" value="Genomic_DNA"/>
</dbReference>
<dbReference type="GO" id="GO:0043829">
    <property type="term" value="F:tRNA-specific adenosine-37 deaminase activity"/>
    <property type="evidence" value="ECO:0007669"/>
    <property type="project" value="TreeGrafter"/>
</dbReference>
<dbReference type="InterPro" id="IPR042935">
    <property type="entry name" value="Tad1"/>
</dbReference>
<keyword evidence="4" id="KW-1185">Reference proteome</keyword>
<evidence type="ECO:0000313" key="3">
    <source>
        <dbReference type="EMBL" id="KAJ2902785.1"/>
    </source>
</evidence>
<dbReference type="AlphaFoldDB" id="A0AAD5WSR3"/>
<organism evidence="3 4">
    <name type="scientific">Zalerion maritima</name>
    <dbReference type="NCBI Taxonomy" id="339359"/>
    <lineage>
        <taxon>Eukaryota</taxon>
        <taxon>Fungi</taxon>
        <taxon>Dikarya</taxon>
        <taxon>Ascomycota</taxon>
        <taxon>Pezizomycotina</taxon>
        <taxon>Sordariomycetes</taxon>
        <taxon>Lulworthiomycetidae</taxon>
        <taxon>Lulworthiales</taxon>
        <taxon>Lulworthiaceae</taxon>
        <taxon>Zalerion</taxon>
    </lineage>
</organism>
<dbReference type="PANTHER" id="PTHR47803">
    <property type="entry name" value="TRNA-SPECIFIC ADENOSINE DEAMINASE 1"/>
    <property type="match status" value="1"/>
</dbReference>